<dbReference type="EMBL" id="FOTS01000004">
    <property type="protein sequence ID" value="SFL43910.1"/>
    <property type="molecule type" value="Genomic_DNA"/>
</dbReference>
<feature type="transmembrane region" description="Helical" evidence="1">
    <location>
        <begin position="6"/>
        <end position="23"/>
    </location>
</feature>
<dbReference type="STRING" id="1123291.SAMN04490355_1004146"/>
<keyword evidence="3" id="KW-1185">Reference proteome</keyword>
<keyword evidence="1" id="KW-0472">Membrane</keyword>
<dbReference type="RefSeq" id="WP_090932949.1">
    <property type="nucleotide sequence ID" value="NZ_FOTS01000004.1"/>
</dbReference>
<sequence length="112" mass="12795">MAEIFLSWKFLFWVVVPIVFKCGGDFLERYRPQLFAKHRRNLIIAMIVYFFLAIAIPGMIFLYAPKKEQTTLPVATHGLEATIQEEQAAKDFFKEPPAPKKGQGAGFPDFAK</sequence>
<dbReference type="AlphaFoldDB" id="A0A1I4HQ79"/>
<reference evidence="3" key="1">
    <citation type="submission" date="2016-10" db="EMBL/GenBank/DDBJ databases">
        <authorList>
            <person name="Varghese N."/>
            <person name="Submissions S."/>
        </authorList>
    </citation>
    <scope>NUCLEOTIDE SEQUENCE [LARGE SCALE GENOMIC DNA]</scope>
    <source>
        <strain evidence="3">DSM 13327</strain>
    </source>
</reference>
<dbReference type="Proteomes" id="UP000199520">
    <property type="component" value="Unassembled WGS sequence"/>
</dbReference>
<name>A0A1I4HQ79_9FIRM</name>
<gene>
    <name evidence="2" type="ORF">SAMN04490355_1004146</name>
</gene>
<proteinExistence type="predicted"/>
<keyword evidence="1" id="KW-0812">Transmembrane</keyword>
<protein>
    <submittedName>
        <fullName evidence="2">Uncharacterized protein</fullName>
    </submittedName>
</protein>
<feature type="transmembrane region" description="Helical" evidence="1">
    <location>
        <begin position="43"/>
        <end position="64"/>
    </location>
</feature>
<evidence type="ECO:0000313" key="2">
    <source>
        <dbReference type="EMBL" id="SFL43910.1"/>
    </source>
</evidence>
<keyword evidence="1" id="KW-1133">Transmembrane helix</keyword>
<evidence type="ECO:0000256" key="1">
    <source>
        <dbReference type="SAM" id="Phobius"/>
    </source>
</evidence>
<accession>A0A1I4HQ79</accession>
<evidence type="ECO:0000313" key="3">
    <source>
        <dbReference type="Proteomes" id="UP000199520"/>
    </source>
</evidence>
<organism evidence="2 3">
    <name type="scientific">Pelosinus propionicus DSM 13327</name>
    <dbReference type="NCBI Taxonomy" id="1123291"/>
    <lineage>
        <taxon>Bacteria</taxon>
        <taxon>Bacillati</taxon>
        <taxon>Bacillota</taxon>
        <taxon>Negativicutes</taxon>
        <taxon>Selenomonadales</taxon>
        <taxon>Sporomusaceae</taxon>
        <taxon>Pelosinus</taxon>
    </lineage>
</organism>